<evidence type="ECO:0000313" key="4">
    <source>
        <dbReference type="EMBL" id="EFO54499.1"/>
    </source>
</evidence>
<accession>A0ABP2JAM2</accession>
<dbReference type="Gene3D" id="2.40.50.140">
    <property type="entry name" value="Nucleic acid-binding proteins"/>
    <property type="match status" value="1"/>
</dbReference>
<evidence type="ECO:0000259" key="3">
    <source>
        <dbReference type="Pfam" id="PF01336"/>
    </source>
</evidence>
<dbReference type="CDD" id="cd04317">
    <property type="entry name" value="EcAspRS_like_N"/>
    <property type="match status" value="1"/>
</dbReference>
<dbReference type="PANTHER" id="PTHR22594">
    <property type="entry name" value="ASPARTYL/LYSYL-TRNA SYNTHETASE"/>
    <property type="match status" value="1"/>
</dbReference>
<organism evidence="4">
    <name type="scientific">Streptococcus infantis SK1302</name>
    <dbReference type="NCBI Taxonomy" id="871237"/>
    <lineage>
        <taxon>Bacteria</taxon>
        <taxon>Bacillati</taxon>
        <taxon>Bacillota</taxon>
        <taxon>Bacilli</taxon>
        <taxon>Lactobacillales</taxon>
        <taxon>Streptococcaceae</taxon>
        <taxon>Streptococcus</taxon>
    </lineage>
</organism>
<dbReference type="PANTHER" id="PTHR22594:SF5">
    <property type="entry name" value="ASPARTATE--TRNA LIGASE, MITOCHONDRIAL"/>
    <property type="match status" value="1"/>
</dbReference>
<proteinExistence type="predicted"/>
<dbReference type="InterPro" id="IPR012340">
    <property type="entry name" value="NA-bd_OB-fold"/>
</dbReference>
<dbReference type="EMBL" id="AEDY01000038">
    <property type="protein sequence ID" value="EFO54499.1"/>
    <property type="molecule type" value="Genomic_DNA"/>
</dbReference>
<keyword evidence="2" id="KW-0030">Aminoacyl-tRNA synthetase</keyword>
<dbReference type="InterPro" id="IPR047089">
    <property type="entry name" value="Asp-tRNA-ligase_1_N"/>
</dbReference>
<dbReference type="InterPro" id="IPR004365">
    <property type="entry name" value="NA-bd_OB_tRNA"/>
</dbReference>
<dbReference type="GO" id="GO:0004815">
    <property type="term" value="F:aspartate-tRNA ligase activity"/>
    <property type="evidence" value="ECO:0007669"/>
    <property type="project" value="UniProtKB-EC"/>
</dbReference>
<sequence>MKRSMYAGRVREEHIGQEITLKGWVARRRDLGGLIFIDLRDREGIMQLVINPEKVSAEVMATAESLRSEFVIEVTGQVAAREQANDKLATGAVELNVTALSVLNTAKTTPFEIKDGIEANDDTRLRYRYLDLRRPEMLENL</sequence>
<evidence type="ECO:0000256" key="2">
    <source>
        <dbReference type="ARBA" id="ARBA00023146"/>
    </source>
</evidence>
<dbReference type="EC" id="6.1.1.12" evidence="4"/>
<name>A0ABP2JAM2_9STRE</name>
<dbReference type="SUPFAM" id="SSF50249">
    <property type="entry name" value="Nucleic acid-binding proteins"/>
    <property type="match status" value="1"/>
</dbReference>
<protein>
    <submittedName>
        <fullName evidence="4">Aspartyl-tRNA synthetase</fullName>
        <ecNumber evidence="4">6.1.1.12</ecNumber>
    </submittedName>
</protein>
<keyword evidence="1" id="KW-0648">Protein biosynthesis</keyword>
<dbReference type="Pfam" id="PF01336">
    <property type="entry name" value="tRNA_anti-codon"/>
    <property type="match status" value="1"/>
</dbReference>
<evidence type="ECO:0000256" key="1">
    <source>
        <dbReference type="ARBA" id="ARBA00022917"/>
    </source>
</evidence>
<comment type="caution">
    <text evidence="4">The sequence shown here is derived from an EMBL/GenBank/DDBJ whole genome shotgun (WGS) entry which is preliminary data.</text>
</comment>
<feature type="domain" description="OB" evidence="3">
    <location>
        <begin position="19"/>
        <end position="103"/>
    </location>
</feature>
<reference evidence="4" key="1">
    <citation type="submission" date="2010-09" db="EMBL/GenBank/DDBJ databases">
        <authorList>
            <person name="Daugherty S.C."/>
            <person name="Kilian M."/>
            <person name="Tettelin H."/>
        </authorList>
    </citation>
    <scope>NUCLEOTIDE SEQUENCE [LARGE SCALE GENOMIC DNA]</scope>
    <source>
        <strain evidence="4">SK1302</strain>
    </source>
</reference>
<keyword evidence="4" id="KW-0436">Ligase</keyword>
<gene>
    <name evidence="4" type="ORF">SIN_0785</name>
</gene>